<feature type="compositionally biased region" description="Polar residues" evidence="3">
    <location>
        <begin position="172"/>
        <end position="188"/>
    </location>
</feature>
<evidence type="ECO:0000259" key="5">
    <source>
        <dbReference type="Pfam" id="PF12484"/>
    </source>
</evidence>
<feature type="region of interest" description="Disordered" evidence="3">
    <location>
        <begin position="406"/>
        <end position="433"/>
    </location>
</feature>
<evidence type="ECO:0000313" key="7">
    <source>
        <dbReference type="Proteomes" id="UP001055336"/>
    </source>
</evidence>
<dbReference type="Pfam" id="PF12484">
    <property type="entry name" value="PPE-SVP"/>
    <property type="match status" value="1"/>
</dbReference>
<feature type="region of interest" description="Disordered" evidence="3">
    <location>
        <begin position="168"/>
        <end position="188"/>
    </location>
</feature>
<evidence type="ECO:0000259" key="4">
    <source>
        <dbReference type="Pfam" id="PF00823"/>
    </source>
</evidence>
<dbReference type="InterPro" id="IPR000030">
    <property type="entry name" value="PPE_dom"/>
</dbReference>
<dbReference type="PANTHER" id="PTHR46766:SF1">
    <property type="entry name" value="GLUTAMINE-RICH PROTEIN 2"/>
    <property type="match status" value="1"/>
</dbReference>
<dbReference type="InterPro" id="IPR022171">
    <property type="entry name" value="PPE_C"/>
</dbReference>
<feature type="coiled-coil region" evidence="2">
    <location>
        <begin position="437"/>
        <end position="464"/>
    </location>
</feature>
<dbReference type="SUPFAM" id="SSF140459">
    <property type="entry name" value="PE/PPE dimer-like"/>
    <property type="match status" value="1"/>
</dbReference>
<feature type="domain" description="PPE" evidence="4">
    <location>
        <begin position="3"/>
        <end position="165"/>
    </location>
</feature>
<dbReference type="Proteomes" id="UP001055336">
    <property type="component" value="Chromosome"/>
</dbReference>
<evidence type="ECO:0000313" key="6">
    <source>
        <dbReference type="EMBL" id="UMB68339.1"/>
    </source>
</evidence>
<evidence type="ECO:0000256" key="1">
    <source>
        <dbReference type="ARBA" id="ARBA00010652"/>
    </source>
</evidence>
<dbReference type="Gene3D" id="1.20.1260.20">
    <property type="entry name" value="PPE superfamily"/>
    <property type="match status" value="1"/>
</dbReference>
<reference evidence="6" key="1">
    <citation type="submission" date="2022-08" db="EMBL/GenBank/DDBJ databases">
        <title>Whole genome sequencing of non-tuberculosis mycobacteria type-strains.</title>
        <authorList>
            <person name="Igarashi Y."/>
            <person name="Osugi A."/>
            <person name="Mitarai S."/>
        </authorList>
    </citation>
    <scope>NUCLEOTIDE SEQUENCE</scope>
    <source>
        <strain evidence="6">DSM 45127</strain>
    </source>
</reference>
<organism evidence="6 7">
    <name type="scientific">Mycobacterium paraterrae</name>
    <dbReference type="NCBI Taxonomy" id="577492"/>
    <lineage>
        <taxon>Bacteria</taxon>
        <taxon>Bacillati</taxon>
        <taxon>Actinomycetota</taxon>
        <taxon>Actinomycetes</taxon>
        <taxon>Mycobacteriales</taxon>
        <taxon>Mycobacteriaceae</taxon>
        <taxon>Mycobacterium</taxon>
    </lineage>
</organism>
<dbReference type="InterPro" id="IPR038332">
    <property type="entry name" value="PPE_sf"/>
</dbReference>
<accession>A0ABY3VFY7</accession>
<name>A0ABY3VFY7_9MYCO</name>
<proteinExistence type="inferred from homology"/>
<feature type="domain" description="PPE family C-terminal" evidence="5">
    <location>
        <begin position="318"/>
        <end position="401"/>
    </location>
</feature>
<evidence type="ECO:0000256" key="3">
    <source>
        <dbReference type="SAM" id="MobiDB-lite"/>
    </source>
</evidence>
<dbReference type="Pfam" id="PF00823">
    <property type="entry name" value="PPE"/>
    <property type="match status" value="1"/>
</dbReference>
<protein>
    <submittedName>
        <fullName evidence="6">PPE family protein</fullName>
    </submittedName>
</protein>
<sequence>MMDFAVLPPEVNSGRMYAGAGAGPLLAGAAAWDSLASELSAAASSYQSVITDLTGGGWLGPSATAMAAAAAPYVAWMNTTAGQAEQTATQAKAAAAAYQTAFAGVVPPPVITANRTLLASLVATNILGQNTPAIAATETQYAEMWAQDAVAMYGYAGAASAATQLTPFDEAPQTTNPSGTAAQGGAVSQANGTGGLGQTLSQVPNALQSLASPAQASPGATGNPIYDDLLNLLTTGPIGDFVNDSNLAFGYFGAFNGGMYAISGAGFVVSPFISASMVQGALIAQAAINAPAAAAAAATASDVSGGALGAGLASTSVSAGVGEAATVGGLSVPPTWGSAPAIRLASAEMPLAGGLGAVPEAALAAPGSFGAPVMGPIGSVVNAPRNGEGRLRSPSRAKVIPAIAAAPGAHEDTPDQTGTQDNSEHDSGVALSGRAELRRLRRLRAELAKERDVLQRSANMLIKEALHK</sequence>
<keyword evidence="2" id="KW-0175">Coiled coil</keyword>
<dbReference type="PANTHER" id="PTHR46766">
    <property type="entry name" value="GLUTAMINE-RICH PROTEIN 2"/>
    <property type="match status" value="1"/>
</dbReference>
<gene>
    <name evidence="6" type="ORF">MKK62_18110</name>
</gene>
<evidence type="ECO:0000256" key="2">
    <source>
        <dbReference type="SAM" id="Coils"/>
    </source>
</evidence>
<keyword evidence="7" id="KW-1185">Reference proteome</keyword>
<comment type="similarity">
    <text evidence="1">Belongs to the mycobacterial PPE family.</text>
</comment>
<dbReference type="EMBL" id="CP092488">
    <property type="protein sequence ID" value="UMB68339.1"/>
    <property type="molecule type" value="Genomic_DNA"/>
</dbReference>